<evidence type="ECO:0008006" key="5">
    <source>
        <dbReference type="Google" id="ProtNLM"/>
    </source>
</evidence>
<protein>
    <recommendedName>
        <fullName evidence="5">MARVEL domain-containing protein</fullName>
    </recommendedName>
</protein>
<feature type="transmembrane region" description="Helical" evidence="2">
    <location>
        <begin position="49"/>
        <end position="73"/>
    </location>
</feature>
<gene>
    <name evidence="3" type="ORF">WJX72_010719</name>
</gene>
<evidence type="ECO:0000313" key="4">
    <source>
        <dbReference type="Proteomes" id="UP001489004"/>
    </source>
</evidence>
<reference evidence="3 4" key="1">
    <citation type="journal article" date="2024" name="Nat. Commun.">
        <title>Phylogenomics reveals the evolutionary origins of lichenization in chlorophyte algae.</title>
        <authorList>
            <person name="Puginier C."/>
            <person name="Libourel C."/>
            <person name="Otte J."/>
            <person name="Skaloud P."/>
            <person name="Haon M."/>
            <person name="Grisel S."/>
            <person name="Petersen M."/>
            <person name="Berrin J.G."/>
            <person name="Delaux P.M."/>
            <person name="Dal Grande F."/>
            <person name="Keller J."/>
        </authorList>
    </citation>
    <scope>NUCLEOTIDE SEQUENCE [LARGE SCALE GENOMIC DNA]</scope>
    <source>
        <strain evidence="3 4">SAG 2043</strain>
    </source>
</reference>
<keyword evidence="2" id="KW-0472">Membrane</keyword>
<comment type="caution">
    <text evidence="3">The sequence shown here is derived from an EMBL/GenBank/DDBJ whole genome shotgun (WGS) entry which is preliminary data.</text>
</comment>
<proteinExistence type="predicted"/>
<dbReference type="AlphaFoldDB" id="A0AAW1Q8N0"/>
<feature type="transmembrane region" description="Helical" evidence="2">
    <location>
        <begin position="7"/>
        <end position="29"/>
    </location>
</feature>
<evidence type="ECO:0000313" key="3">
    <source>
        <dbReference type="EMBL" id="KAK9818331.1"/>
    </source>
</evidence>
<feature type="transmembrane region" description="Helical" evidence="2">
    <location>
        <begin position="131"/>
        <end position="156"/>
    </location>
</feature>
<keyword evidence="2" id="KW-1133">Transmembrane helix</keyword>
<dbReference type="Proteomes" id="UP001489004">
    <property type="component" value="Unassembled WGS sequence"/>
</dbReference>
<evidence type="ECO:0000256" key="2">
    <source>
        <dbReference type="SAM" id="Phobius"/>
    </source>
</evidence>
<name>A0AAW1Q8N0_9CHLO</name>
<feature type="transmembrane region" description="Helical" evidence="2">
    <location>
        <begin position="85"/>
        <end position="111"/>
    </location>
</feature>
<organism evidence="3 4">
    <name type="scientific">[Myrmecia] bisecta</name>
    <dbReference type="NCBI Taxonomy" id="41462"/>
    <lineage>
        <taxon>Eukaryota</taxon>
        <taxon>Viridiplantae</taxon>
        <taxon>Chlorophyta</taxon>
        <taxon>core chlorophytes</taxon>
        <taxon>Trebouxiophyceae</taxon>
        <taxon>Trebouxiales</taxon>
        <taxon>Trebouxiaceae</taxon>
        <taxon>Myrmecia</taxon>
    </lineage>
</organism>
<keyword evidence="2" id="KW-0812">Transmembrane</keyword>
<accession>A0AAW1Q8N0</accession>
<keyword evidence="4" id="KW-1185">Reference proteome</keyword>
<feature type="region of interest" description="Disordered" evidence="1">
    <location>
        <begin position="167"/>
        <end position="188"/>
    </location>
</feature>
<evidence type="ECO:0000256" key="1">
    <source>
        <dbReference type="SAM" id="MobiDB-lite"/>
    </source>
</evidence>
<dbReference type="EMBL" id="JALJOR010000004">
    <property type="protein sequence ID" value="KAK9818331.1"/>
    <property type="molecule type" value="Genomic_DNA"/>
</dbReference>
<sequence length="188" mass="20837">MTPRFFIWTFWSLHEVASALFAITAIISFRNLQVIYSSLPFGEKYVLNGVMASAFLGFLLVILYGVLSGMLLFKNSVAHSRMHGFWFGVLVSMSFQMSLFLLLVGCVMNSFDKSVKAWQDANVWQSGKVANYYTAFVLAYILAGTHMLSFFLLLIFRQAFTDQPVTNPARGKSPKASGVPVTATASSA</sequence>